<gene>
    <name evidence="2" type="ORF">OJ997_04340</name>
</gene>
<evidence type="ECO:0000313" key="3">
    <source>
        <dbReference type="Proteomes" id="UP001147653"/>
    </source>
</evidence>
<dbReference type="EMBL" id="JAPDDP010000005">
    <property type="protein sequence ID" value="MDA0179515.1"/>
    <property type="molecule type" value="Genomic_DNA"/>
</dbReference>
<keyword evidence="3" id="KW-1185">Reference proteome</keyword>
<name>A0A9X3N441_9ACTN</name>
<dbReference type="RefSeq" id="WP_270023800.1">
    <property type="nucleotide sequence ID" value="NZ_JAPDDP010000005.1"/>
</dbReference>
<reference evidence="2" key="1">
    <citation type="submission" date="2022-10" db="EMBL/GenBank/DDBJ databases">
        <title>The WGS of Solirubrobacter phytolaccae KCTC 29190.</title>
        <authorList>
            <person name="Jiang Z."/>
        </authorList>
    </citation>
    <scope>NUCLEOTIDE SEQUENCE</scope>
    <source>
        <strain evidence="2">KCTC 29190</strain>
    </source>
</reference>
<feature type="chain" id="PRO_5040931488" description="Fibronectin type-III domain-containing protein" evidence="1">
    <location>
        <begin position="27"/>
        <end position="501"/>
    </location>
</feature>
<keyword evidence="1" id="KW-0732">Signal</keyword>
<proteinExistence type="predicted"/>
<dbReference type="AlphaFoldDB" id="A0A9X3N441"/>
<dbReference type="InterPro" id="IPR013783">
    <property type="entry name" value="Ig-like_fold"/>
</dbReference>
<sequence length="501" mass="51890">MSRLSRVLAPVAVAVGLAAFAPSALAGTTVTFPDGGPVATTVQITDAGPSASTVHLTVTAATPSDLANTKVFLGRGSYVYDVIGADGVREVDGEFRDLYDEPCAVSQATARTDVPVTVGASSFTAELPKGDIVSFEEVDIAAVVTGMGTGCTRAGSTGIAVDFFNDAQEIDGFSWNDPATPTVTATGGRRQYTVSFAQESGTAYELYRIVNGVRAQEPVYLNGKTGDTQFVIEWDNDGKPLPLGTDFSFQLRAVRSFTRIDGNGDDSKPTSGFTPVVNVATNPAQTVMFTGQPAASTTARTADFSYAVTGSLPGETPYCGLDLHTEAGREVPCSATGASLAGLAVGAHTFTVFPLDNEAAYSVTWTVVDAPVAPPVPPTTPVTPVPPKNQADLDGDGIENTWLVNGQPAAAPKTPKASVSGTKVKLTLPAAPKGAKSIRVYRADGKGAYKLVKTVKAGSKAFTDTKVKAGKTYKYKTVAVNAKGQQGKASGTVTAKIKKKK</sequence>
<protein>
    <recommendedName>
        <fullName evidence="4">Fibronectin type-III domain-containing protein</fullName>
    </recommendedName>
</protein>
<dbReference type="Proteomes" id="UP001147653">
    <property type="component" value="Unassembled WGS sequence"/>
</dbReference>
<organism evidence="2 3">
    <name type="scientific">Solirubrobacter phytolaccae</name>
    <dbReference type="NCBI Taxonomy" id="1404360"/>
    <lineage>
        <taxon>Bacteria</taxon>
        <taxon>Bacillati</taxon>
        <taxon>Actinomycetota</taxon>
        <taxon>Thermoleophilia</taxon>
        <taxon>Solirubrobacterales</taxon>
        <taxon>Solirubrobacteraceae</taxon>
        <taxon>Solirubrobacter</taxon>
    </lineage>
</organism>
<comment type="caution">
    <text evidence="2">The sequence shown here is derived from an EMBL/GenBank/DDBJ whole genome shotgun (WGS) entry which is preliminary data.</text>
</comment>
<accession>A0A9X3N441</accession>
<feature type="signal peptide" evidence="1">
    <location>
        <begin position="1"/>
        <end position="26"/>
    </location>
</feature>
<evidence type="ECO:0008006" key="4">
    <source>
        <dbReference type="Google" id="ProtNLM"/>
    </source>
</evidence>
<dbReference type="Gene3D" id="2.60.40.10">
    <property type="entry name" value="Immunoglobulins"/>
    <property type="match status" value="1"/>
</dbReference>
<evidence type="ECO:0000313" key="2">
    <source>
        <dbReference type="EMBL" id="MDA0179515.1"/>
    </source>
</evidence>
<evidence type="ECO:0000256" key="1">
    <source>
        <dbReference type="SAM" id="SignalP"/>
    </source>
</evidence>
<dbReference type="GO" id="GO:0005975">
    <property type="term" value="P:carbohydrate metabolic process"/>
    <property type="evidence" value="ECO:0007669"/>
    <property type="project" value="UniProtKB-ARBA"/>
</dbReference>